<dbReference type="InterPro" id="IPR044946">
    <property type="entry name" value="Restrct_endonuc_typeI_TRD_sf"/>
</dbReference>
<evidence type="ECO:0000256" key="3">
    <source>
        <dbReference type="ARBA" id="ARBA00023125"/>
    </source>
</evidence>
<dbReference type="Gene3D" id="3.90.220.20">
    <property type="entry name" value="DNA methylase specificity domains"/>
    <property type="match status" value="1"/>
</dbReference>
<keyword evidence="5" id="KW-0378">Hydrolase</keyword>
<evidence type="ECO:0000256" key="2">
    <source>
        <dbReference type="ARBA" id="ARBA00022747"/>
    </source>
</evidence>
<dbReference type="GO" id="GO:0003677">
    <property type="term" value="F:DNA binding"/>
    <property type="evidence" value="ECO:0007669"/>
    <property type="project" value="UniProtKB-KW"/>
</dbReference>
<dbReference type="EMBL" id="MSJM01000003">
    <property type="protein sequence ID" value="OLF48100.1"/>
    <property type="molecule type" value="Genomic_DNA"/>
</dbReference>
<dbReference type="SUPFAM" id="SSF116734">
    <property type="entry name" value="DNA methylase specificity domain"/>
    <property type="match status" value="1"/>
</dbReference>
<organism evidence="5 6">
    <name type="scientific">Streptococcus cuniculi</name>
    <dbReference type="NCBI Taxonomy" id="1432788"/>
    <lineage>
        <taxon>Bacteria</taxon>
        <taxon>Bacillati</taxon>
        <taxon>Bacillota</taxon>
        <taxon>Bacilli</taxon>
        <taxon>Lactobacillales</taxon>
        <taxon>Streptococcaceae</taxon>
        <taxon>Streptococcus</taxon>
    </lineage>
</organism>
<gene>
    <name evidence="5" type="ORF">BU202_03660</name>
</gene>
<comment type="similarity">
    <text evidence="1">Belongs to the type-I restriction system S methylase family.</text>
</comment>
<sequence>MKKRKISDFVTFVPGVNPTRIEKQYDMKELVYYDQTAFEQDYNHIEEQIEENNRETLPDILPLQTGDVIISNSLQRAAIVGPANAGKILSLNFTKVKFQSVDLDKDYFLYLFNAYRDVQRQKERELQGATILRIPIKALNQLVIPVLDLEEQVKIGSAYREVVKLRTRCNRYGELLELFASQVFEENLKEE</sequence>
<proteinExistence type="inferred from homology"/>
<dbReference type="OrthoDB" id="2589023at2"/>
<feature type="domain" description="Type I restriction modification DNA specificity" evidence="4">
    <location>
        <begin position="63"/>
        <end position="158"/>
    </location>
</feature>
<reference evidence="6" key="1">
    <citation type="submission" date="2016-12" db="EMBL/GenBank/DDBJ databases">
        <authorList>
            <person name="Gulvik C.A."/>
        </authorList>
    </citation>
    <scope>NUCLEOTIDE SEQUENCE [LARGE SCALE GENOMIC DNA]</scope>
    <source>
        <strain evidence="6">NED12-00049-6B</strain>
    </source>
</reference>
<evidence type="ECO:0000313" key="6">
    <source>
        <dbReference type="Proteomes" id="UP000186890"/>
    </source>
</evidence>
<dbReference type="GO" id="GO:0009307">
    <property type="term" value="P:DNA restriction-modification system"/>
    <property type="evidence" value="ECO:0007669"/>
    <property type="project" value="UniProtKB-KW"/>
</dbReference>
<protein>
    <submittedName>
        <fullName evidence="5">Restriction endonuclease subunit S</fullName>
    </submittedName>
</protein>
<keyword evidence="6" id="KW-1185">Reference proteome</keyword>
<keyword evidence="5" id="KW-0255">Endonuclease</keyword>
<evidence type="ECO:0000259" key="4">
    <source>
        <dbReference type="Pfam" id="PF01420"/>
    </source>
</evidence>
<evidence type="ECO:0000256" key="1">
    <source>
        <dbReference type="ARBA" id="ARBA00010923"/>
    </source>
</evidence>
<comment type="caution">
    <text evidence="5">The sequence shown here is derived from an EMBL/GenBank/DDBJ whole genome shotgun (WGS) entry which is preliminary data.</text>
</comment>
<dbReference type="AlphaFoldDB" id="A0A1Q8E8I5"/>
<keyword evidence="5" id="KW-0540">Nuclease</keyword>
<evidence type="ECO:0000313" key="5">
    <source>
        <dbReference type="EMBL" id="OLF48100.1"/>
    </source>
</evidence>
<dbReference type="InterPro" id="IPR000055">
    <property type="entry name" value="Restrct_endonuc_typeI_TRD"/>
</dbReference>
<keyword evidence="3" id="KW-0238">DNA-binding</keyword>
<name>A0A1Q8E8I5_9STRE</name>
<keyword evidence="2" id="KW-0680">Restriction system</keyword>
<accession>A0A1Q8E8I5</accession>
<dbReference type="RefSeq" id="WP_075104453.1">
    <property type="nucleotide sequence ID" value="NZ_MSJM01000003.1"/>
</dbReference>
<dbReference type="Proteomes" id="UP000186890">
    <property type="component" value="Unassembled WGS sequence"/>
</dbReference>
<dbReference type="GO" id="GO:0004519">
    <property type="term" value="F:endonuclease activity"/>
    <property type="evidence" value="ECO:0007669"/>
    <property type="project" value="UniProtKB-KW"/>
</dbReference>
<dbReference type="Pfam" id="PF01420">
    <property type="entry name" value="Methylase_S"/>
    <property type="match status" value="1"/>
</dbReference>